<feature type="transmembrane region" description="Helical" evidence="2">
    <location>
        <begin position="595"/>
        <end position="615"/>
    </location>
</feature>
<keyword evidence="2" id="KW-0812">Transmembrane</keyword>
<proteinExistence type="predicted"/>
<feature type="transmembrane region" description="Helical" evidence="2">
    <location>
        <begin position="6"/>
        <end position="28"/>
    </location>
</feature>
<dbReference type="EMBL" id="JAYWTM010000001">
    <property type="protein sequence ID" value="MEC5341413.1"/>
    <property type="molecule type" value="Genomic_DNA"/>
</dbReference>
<feature type="transmembrane region" description="Helical" evidence="2">
    <location>
        <begin position="897"/>
        <end position="915"/>
    </location>
</feature>
<dbReference type="Pfam" id="PF10101">
    <property type="entry name" value="DUF2339"/>
    <property type="match status" value="1"/>
</dbReference>
<gene>
    <name evidence="3" type="ORF">VSX58_02140</name>
</gene>
<feature type="transmembrane region" description="Helical" evidence="2">
    <location>
        <begin position="840"/>
        <end position="860"/>
    </location>
</feature>
<evidence type="ECO:0000313" key="3">
    <source>
        <dbReference type="EMBL" id="MEC5341413.1"/>
    </source>
</evidence>
<keyword evidence="2" id="KW-1133">Transmembrane helix</keyword>
<feature type="transmembrane region" description="Helical" evidence="2">
    <location>
        <begin position="627"/>
        <end position="647"/>
    </location>
</feature>
<dbReference type="InterPro" id="IPR014600">
    <property type="entry name" value="UCP035905_mem"/>
</dbReference>
<reference evidence="3 4" key="1">
    <citation type="journal article" date="2017" name="Int. J. Syst. Evol. Microbiol.">
        <title>Brenneria populi subsp. brevivirga subsp. nov. isolated from symptomatic bark of Populus x euramericana canker, and description of Brenneria populi subsp. populi subsp. nov.</title>
        <authorList>
            <person name="Zheng M.H."/>
            <person name="Piao C.G."/>
            <person name="Xue H."/>
            <person name="Guo M.W."/>
            <person name="Li Y."/>
        </authorList>
    </citation>
    <scope>NUCLEOTIDE SEQUENCE [LARGE SCALE GENOMIC DNA]</scope>
    <source>
        <strain evidence="3 4">D9-5</strain>
    </source>
</reference>
<feature type="transmembrane region" description="Helical" evidence="2">
    <location>
        <begin position="727"/>
        <end position="750"/>
    </location>
</feature>
<feature type="transmembrane region" description="Helical" evidence="2">
    <location>
        <begin position="174"/>
        <end position="193"/>
    </location>
</feature>
<organism evidence="3 4">
    <name type="scientific">Brenneria populi</name>
    <dbReference type="NCBI Taxonomy" id="1505588"/>
    <lineage>
        <taxon>Bacteria</taxon>
        <taxon>Pseudomonadati</taxon>
        <taxon>Pseudomonadota</taxon>
        <taxon>Gammaproteobacteria</taxon>
        <taxon>Enterobacterales</taxon>
        <taxon>Pectobacteriaceae</taxon>
        <taxon>Brenneria</taxon>
    </lineage>
</organism>
<feature type="transmembrane region" description="Helical" evidence="2">
    <location>
        <begin position="519"/>
        <end position="540"/>
    </location>
</feature>
<dbReference type="Proteomes" id="UP001309705">
    <property type="component" value="Unassembled WGS sequence"/>
</dbReference>
<feature type="transmembrane region" description="Helical" evidence="2">
    <location>
        <begin position="302"/>
        <end position="319"/>
    </location>
</feature>
<feature type="transmembrane region" description="Helical" evidence="2">
    <location>
        <begin position="200"/>
        <end position="220"/>
    </location>
</feature>
<feature type="transmembrane region" description="Helical" evidence="2">
    <location>
        <begin position="386"/>
        <end position="405"/>
    </location>
</feature>
<evidence type="ECO:0000256" key="2">
    <source>
        <dbReference type="SAM" id="Phobius"/>
    </source>
</evidence>
<evidence type="ECO:0000313" key="4">
    <source>
        <dbReference type="Proteomes" id="UP001309705"/>
    </source>
</evidence>
<feature type="region of interest" description="Disordered" evidence="1">
    <location>
        <begin position="86"/>
        <end position="115"/>
    </location>
</feature>
<feature type="transmembrane region" description="Helical" evidence="2">
    <location>
        <begin position="254"/>
        <end position="271"/>
    </location>
</feature>
<sequence>MDDSWFAVGLAIALIYVILMPIAVLAAYRRSAHSQRCSERLEQSVAQLRYELSRVSDRVAELSRPPSAAKEWGAFQTTTKLATSLTVPTAAPRPAESADVTARADEQRTPSARVSPFAKRAARPADARSGLFSSLAGWMMRGNPLAKIGILLLFFGLAYLLKYTIERDMLALEWRLGIAALISGGLLAFGWRLRDKQRLYALILQGGAVGALYITVFGAFRLYLLLPYTAAFALLLIICAASVGLAVLQRSLSLAMLASGGGYLAPILLSAGGSSHIVLFSYYLLLSLGILAISARRSWRELNLLGLFFTFGVAILWGAEHYRQDDYLSSQLFLIINILIFGVGALLFSLRHQPAGKQIVDGILLFAPPLIGFGIQYQLTQRWSDGPALSALGYGLFYLALGARVRGKTPRMGLFALALGGCFLTLAVPLAFSAQWTSMTWLLEGLCVLWAGLYQHQRRMGRSGAAIMLLGALSAGYALFFAPLSATSILFIVGIMALAALGASFCWRRYPQAETHWRGLSRGFFILGIVSWLVWLSYAADRMLEAGINAFWLGAAPLRAWQLHSLLYAPLALLGVAASAAIWRAAGRRLNWAALRYACGLLWGAILLALLQQIIDADYRQLPRLDWGAQISVLGGWLVSFATAYRLLYRDETSLPRQMARGCHLSLFWMLLGFLFLAASGYLYPLIPHALEEGRPVLTSVLLSVIIIALALPARHRLWPMTVWGELYCRSGLVPPIAILFMLTIAANLLDGQIAWSAGQTFYLPLLNPLEAGMALGVAALILWYRRTLVASASDIVLRRQCRFALWLLGFWLLNGLVLRSLAWYGQIPWSGDALWDSRLAQTTFALLWTLSALVGMLWSTRRQLRGGWLAGALLLGVTIIKLFLVDSAGGGGLARAVAFIGVAILILIVGYFAPLPPKRRITSKDEIE</sequence>
<dbReference type="InterPro" id="IPR019286">
    <property type="entry name" value="DUF2339_TM"/>
</dbReference>
<dbReference type="PANTHER" id="PTHR38434:SF1">
    <property type="entry name" value="BLL2549 PROTEIN"/>
    <property type="match status" value="1"/>
</dbReference>
<accession>A0ABU6JLI5</accession>
<dbReference type="PANTHER" id="PTHR38434">
    <property type="entry name" value="BLL2549 PROTEIN"/>
    <property type="match status" value="1"/>
</dbReference>
<feature type="transmembrane region" description="Helical" evidence="2">
    <location>
        <begin position="277"/>
        <end position="295"/>
    </location>
</feature>
<name>A0ABU6JLI5_9GAMM</name>
<protein>
    <submittedName>
        <fullName evidence="3">DUF2339 domain-containing protein</fullName>
    </submittedName>
</protein>
<feature type="transmembrane region" description="Helical" evidence="2">
    <location>
        <begin position="226"/>
        <end position="247"/>
    </location>
</feature>
<feature type="transmembrane region" description="Helical" evidence="2">
    <location>
        <begin position="667"/>
        <end position="685"/>
    </location>
</feature>
<feature type="transmembrane region" description="Helical" evidence="2">
    <location>
        <begin position="806"/>
        <end position="828"/>
    </location>
</feature>
<dbReference type="RefSeq" id="WP_327616601.1">
    <property type="nucleotide sequence ID" value="NZ_JAYWTM010000001.1"/>
</dbReference>
<evidence type="ECO:0000256" key="1">
    <source>
        <dbReference type="SAM" id="MobiDB-lite"/>
    </source>
</evidence>
<feature type="transmembrane region" description="Helical" evidence="2">
    <location>
        <begin position="762"/>
        <end position="785"/>
    </location>
</feature>
<feature type="transmembrane region" description="Helical" evidence="2">
    <location>
        <begin position="489"/>
        <end position="507"/>
    </location>
</feature>
<keyword evidence="4" id="KW-1185">Reference proteome</keyword>
<dbReference type="PIRSF" id="PIRSF035905">
    <property type="entry name" value="UCP035905_mp"/>
    <property type="match status" value="1"/>
</dbReference>
<feature type="transmembrane region" description="Helical" evidence="2">
    <location>
        <begin position="560"/>
        <end position="583"/>
    </location>
</feature>
<feature type="transmembrane region" description="Helical" evidence="2">
    <location>
        <begin position="466"/>
        <end position="483"/>
    </location>
</feature>
<feature type="transmembrane region" description="Helical" evidence="2">
    <location>
        <begin position="362"/>
        <end position="380"/>
    </location>
</feature>
<feature type="transmembrane region" description="Helical" evidence="2">
    <location>
        <begin position="412"/>
        <end position="432"/>
    </location>
</feature>
<feature type="transmembrane region" description="Helical" evidence="2">
    <location>
        <begin position="867"/>
        <end position="885"/>
    </location>
</feature>
<feature type="transmembrane region" description="Helical" evidence="2">
    <location>
        <begin position="438"/>
        <end position="454"/>
    </location>
</feature>
<comment type="caution">
    <text evidence="3">The sequence shown here is derived from an EMBL/GenBank/DDBJ whole genome shotgun (WGS) entry which is preliminary data.</text>
</comment>
<feature type="transmembrane region" description="Helical" evidence="2">
    <location>
        <begin position="697"/>
        <end position="715"/>
    </location>
</feature>
<feature type="transmembrane region" description="Helical" evidence="2">
    <location>
        <begin position="145"/>
        <end position="162"/>
    </location>
</feature>
<feature type="transmembrane region" description="Helical" evidence="2">
    <location>
        <begin position="331"/>
        <end position="350"/>
    </location>
</feature>
<keyword evidence="2" id="KW-0472">Membrane</keyword>